<evidence type="ECO:0000313" key="2">
    <source>
        <dbReference type="Proteomes" id="UP000198251"/>
    </source>
</evidence>
<dbReference type="AlphaFoldDB" id="A0A1C5GFM0"/>
<dbReference type="Gene3D" id="2.60.120.620">
    <property type="entry name" value="q2cbj1_9rhob like domain"/>
    <property type="match status" value="1"/>
</dbReference>
<name>A0A1C5GFM0_MICEH</name>
<gene>
    <name evidence="1" type="ORF">GA0070610_4955</name>
</gene>
<organism evidence="1 2">
    <name type="scientific">Micromonospora echinofusca</name>
    <dbReference type="NCBI Taxonomy" id="47858"/>
    <lineage>
        <taxon>Bacteria</taxon>
        <taxon>Bacillati</taxon>
        <taxon>Actinomycetota</taxon>
        <taxon>Actinomycetes</taxon>
        <taxon>Micromonosporales</taxon>
        <taxon>Micromonosporaceae</taxon>
        <taxon>Micromonospora</taxon>
    </lineage>
</organism>
<proteinExistence type="predicted"/>
<dbReference type="SUPFAM" id="SSF51197">
    <property type="entry name" value="Clavaminate synthase-like"/>
    <property type="match status" value="1"/>
</dbReference>
<dbReference type="GeneID" id="95804639"/>
<keyword evidence="2" id="KW-1185">Reference proteome</keyword>
<sequence>MFDSRVLYQELREHVEREVAPDDIATARRDFSYLGHAKVSFVAPDSVKKAVADEVNELIDKAGTRRDLRFAETDYTPRRMRNVTRAEIADLGTVISGIYTAEPILRVLSEVAGEPVHPCPYEPEQFVITCLEKDGDTHGWHWDDFTFALVWVVECPPVEHGGFVQCVPGTTWNKKRPEINRALVSRPIYSMELFPGDLYLMRTNTTLHRVAPVRQGRRKIINMGYASTSDLTRDFTHETMDQLWATAPAGEV</sequence>
<protein>
    <submittedName>
        <fullName evidence="1">2OG-Fe(II) oxygenase superfamily protein</fullName>
    </submittedName>
</protein>
<dbReference type="RefSeq" id="WP_089002198.1">
    <property type="nucleotide sequence ID" value="NZ_JBEPBY010000012.1"/>
</dbReference>
<dbReference type="SMR" id="A0A1C5GFM0"/>
<dbReference type="InterPro" id="IPR056470">
    <property type="entry name" value="BesD/HalB-like"/>
</dbReference>
<reference evidence="1 2" key="1">
    <citation type="submission" date="2016-06" db="EMBL/GenBank/DDBJ databases">
        <authorList>
            <person name="Kjaerup R.B."/>
            <person name="Dalgaard T.S."/>
            <person name="Juul-Madsen H.R."/>
        </authorList>
    </citation>
    <scope>NUCLEOTIDE SEQUENCE [LARGE SCALE GENOMIC DNA]</scope>
    <source>
        <strain evidence="1 2">DSM 43913</strain>
    </source>
</reference>
<accession>A0A1C5GFM0</accession>
<dbReference type="EMBL" id="LT607733">
    <property type="protein sequence ID" value="SCG18609.1"/>
    <property type="molecule type" value="Genomic_DNA"/>
</dbReference>
<evidence type="ECO:0000313" key="1">
    <source>
        <dbReference type="EMBL" id="SCG18609.1"/>
    </source>
</evidence>
<dbReference type="Proteomes" id="UP000198251">
    <property type="component" value="Chromosome I"/>
</dbReference>
<dbReference type="Pfam" id="PF23169">
    <property type="entry name" value="HalD"/>
    <property type="match status" value="1"/>
</dbReference>